<dbReference type="Gene3D" id="2.40.10.10">
    <property type="entry name" value="Trypsin-like serine proteases"/>
    <property type="match status" value="2"/>
</dbReference>
<dbReference type="SMART" id="SM00020">
    <property type="entry name" value="Tryp_SPc"/>
    <property type="match status" value="1"/>
</dbReference>
<feature type="domain" description="Peptidase S1" evidence="14">
    <location>
        <begin position="99"/>
        <end position="359"/>
    </location>
</feature>
<keyword evidence="6 12" id="KW-0720">Serine protease</keyword>
<evidence type="ECO:0000256" key="5">
    <source>
        <dbReference type="ARBA" id="ARBA00022820"/>
    </source>
</evidence>
<evidence type="ECO:0000256" key="7">
    <source>
        <dbReference type="ARBA" id="ARBA00023145"/>
    </source>
</evidence>
<dbReference type="FunFam" id="2.40.10.10:FF:000120">
    <property type="entry name" value="Putative serine protease"/>
    <property type="match status" value="1"/>
</dbReference>
<keyword evidence="9" id="KW-0325">Glycoprotein</keyword>
<evidence type="ECO:0000256" key="2">
    <source>
        <dbReference type="ARBA" id="ARBA00022670"/>
    </source>
</evidence>
<evidence type="ECO:0000259" key="15">
    <source>
        <dbReference type="PROSITE" id="PS51888"/>
    </source>
</evidence>
<dbReference type="Gene3D" id="3.30.1640.30">
    <property type="match status" value="1"/>
</dbReference>
<dbReference type="InterPro" id="IPR009003">
    <property type="entry name" value="Peptidase_S1_PA"/>
</dbReference>
<keyword evidence="5" id="KW-0353">Hemolymph clotting</keyword>
<keyword evidence="3 13" id="KW-0732">Signal</keyword>
<feature type="domain" description="Clip" evidence="15">
    <location>
        <begin position="21"/>
        <end position="74"/>
    </location>
</feature>
<evidence type="ECO:0000313" key="16">
    <source>
        <dbReference type="EMBL" id="KAJ3647412.1"/>
    </source>
</evidence>
<dbReference type="Pfam" id="PF00089">
    <property type="entry name" value="Trypsin"/>
    <property type="match status" value="1"/>
</dbReference>
<keyword evidence="1" id="KW-0768">Sushi</keyword>
<evidence type="ECO:0000256" key="8">
    <source>
        <dbReference type="ARBA" id="ARBA00023157"/>
    </source>
</evidence>
<dbReference type="InterPro" id="IPR001314">
    <property type="entry name" value="Peptidase_S1A"/>
</dbReference>
<evidence type="ECO:0000256" key="9">
    <source>
        <dbReference type="ARBA" id="ARBA00023180"/>
    </source>
</evidence>
<comment type="caution">
    <text evidence="16">The sequence shown here is derived from an EMBL/GenBank/DDBJ whole genome shotgun (WGS) entry which is preliminary data.</text>
</comment>
<accession>A0AA38I451</accession>
<dbReference type="PRINTS" id="PR00722">
    <property type="entry name" value="CHYMOTRYPSIN"/>
</dbReference>
<dbReference type="FunFam" id="3.30.1640.30:FF:000001">
    <property type="entry name" value="Serine protease 7"/>
    <property type="match status" value="1"/>
</dbReference>
<keyword evidence="8" id="KW-1015">Disulfide bond</keyword>
<keyword evidence="2 12" id="KW-0645">Protease</keyword>
<evidence type="ECO:0000259" key="14">
    <source>
        <dbReference type="PROSITE" id="PS50240"/>
    </source>
</evidence>
<organism evidence="16 17">
    <name type="scientific">Zophobas morio</name>
    <dbReference type="NCBI Taxonomy" id="2755281"/>
    <lineage>
        <taxon>Eukaryota</taxon>
        <taxon>Metazoa</taxon>
        <taxon>Ecdysozoa</taxon>
        <taxon>Arthropoda</taxon>
        <taxon>Hexapoda</taxon>
        <taxon>Insecta</taxon>
        <taxon>Pterygota</taxon>
        <taxon>Neoptera</taxon>
        <taxon>Endopterygota</taxon>
        <taxon>Coleoptera</taxon>
        <taxon>Polyphaga</taxon>
        <taxon>Cucujiformia</taxon>
        <taxon>Tenebrionidae</taxon>
        <taxon>Zophobas</taxon>
    </lineage>
</organism>
<evidence type="ECO:0000256" key="13">
    <source>
        <dbReference type="RuleBase" id="RU366078"/>
    </source>
</evidence>
<evidence type="ECO:0000256" key="4">
    <source>
        <dbReference type="ARBA" id="ARBA00022801"/>
    </source>
</evidence>
<feature type="chain" id="PRO_5041486417" description="CLIP domain-containing serine protease" evidence="13">
    <location>
        <begin position="19"/>
        <end position="360"/>
    </location>
</feature>
<evidence type="ECO:0000256" key="3">
    <source>
        <dbReference type="ARBA" id="ARBA00022729"/>
    </source>
</evidence>
<gene>
    <name evidence="16" type="ORF">Zmor_019291</name>
</gene>
<dbReference type="PROSITE" id="PS51888">
    <property type="entry name" value="CLIP"/>
    <property type="match status" value="1"/>
</dbReference>
<dbReference type="GO" id="GO:0006508">
    <property type="term" value="P:proteolysis"/>
    <property type="evidence" value="ECO:0007669"/>
    <property type="project" value="UniProtKB-KW"/>
</dbReference>
<evidence type="ECO:0000256" key="1">
    <source>
        <dbReference type="ARBA" id="ARBA00022659"/>
    </source>
</evidence>
<keyword evidence="7" id="KW-0865">Zymogen</keyword>
<dbReference type="PROSITE" id="PS00135">
    <property type="entry name" value="TRYPSIN_SER"/>
    <property type="match status" value="1"/>
</dbReference>
<evidence type="ECO:0000256" key="11">
    <source>
        <dbReference type="ARBA" id="ARBA00052079"/>
    </source>
</evidence>
<dbReference type="PROSITE" id="PS00134">
    <property type="entry name" value="TRYPSIN_HIS"/>
    <property type="match status" value="1"/>
</dbReference>
<dbReference type="PROSITE" id="PS50240">
    <property type="entry name" value="TRYPSIN_DOM"/>
    <property type="match status" value="1"/>
</dbReference>
<comment type="similarity">
    <text evidence="10 13">Belongs to the peptidase S1 family. CLIP subfamily.</text>
</comment>
<proteinExistence type="inferred from homology"/>
<keyword evidence="4 12" id="KW-0378">Hydrolase</keyword>
<dbReference type="InterPro" id="IPR038565">
    <property type="entry name" value="CLIP_sf"/>
</dbReference>
<dbReference type="SMART" id="SM00680">
    <property type="entry name" value="CLIP"/>
    <property type="match status" value="1"/>
</dbReference>
<dbReference type="InterPro" id="IPR001254">
    <property type="entry name" value="Trypsin_dom"/>
</dbReference>
<dbReference type="AlphaFoldDB" id="A0AA38I451"/>
<dbReference type="InterPro" id="IPR033116">
    <property type="entry name" value="TRYPSIN_SER"/>
</dbReference>
<dbReference type="PANTHER" id="PTHR24256">
    <property type="entry name" value="TRYPTASE-RELATED"/>
    <property type="match status" value="1"/>
</dbReference>
<comment type="domain">
    <text evidence="13">The clip domain consists of 35-55 residues which are 'knitted' together usually by 3 conserved disulfide bonds forming a clip-like compact structure.</text>
</comment>
<dbReference type="SUPFAM" id="SSF50494">
    <property type="entry name" value="Trypsin-like serine proteases"/>
    <property type="match status" value="1"/>
</dbReference>
<dbReference type="Proteomes" id="UP001168821">
    <property type="component" value="Unassembled WGS sequence"/>
</dbReference>
<dbReference type="InterPro" id="IPR043504">
    <property type="entry name" value="Peptidase_S1_PA_chymotrypsin"/>
</dbReference>
<feature type="signal peptide" evidence="13">
    <location>
        <begin position="1"/>
        <end position="18"/>
    </location>
</feature>
<dbReference type="CDD" id="cd00190">
    <property type="entry name" value="Tryp_SPc"/>
    <property type="match status" value="1"/>
</dbReference>
<sequence>MFSQWCIAVLAVTHFSLCADPCQTPDGQNGDCKPITDCPPLVAVYNKRPLTSENANFLRTHNCGFQGSMPKVCCPLVSATLGSTDLLPETCGHFTEPKIVGGEKTGIDEFPWMALLEYKRSNGSKYFNCGGALISKRYVLTAAHCINRILTGVRLGEHDITTERDCVKTELGEDCAPPPIDIPVEDTVVHEGYVKDDTNQYNDIALLRLAREVSVTDYVRPICLPTKDEEFSKSYVGEKLHVAGWGMTDNTKMSTSSVKLKVKLPVRESSYCENTFRRYNFKLTLKDIQLCAGGEKGKDSCKGDSGGPLMTVRLDKLKAIQWYAVGVVSFGAQPCAMENWGGVYTRVSKFVPWIKSKLRP</sequence>
<comment type="subcellular location">
    <subcellularLocation>
        <location evidence="13">Secreted</location>
    </subcellularLocation>
</comment>
<evidence type="ECO:0000256" key="6">
    <source>
        <dbReference type="ARBA" id="ARBA00022825"/>
    </source>
</evidence>
<keyword evidence="17" id="KW-1185">Reference proteome</keyword>
<evidence type="ECO:0000313" key="17">
    <source>
        <dbReference type="Proteomes" id="UP001168821"/>
    </source>
</evidence>
<comment type="catalytic activity">
    <reaction evidence="11">
        <text>Selective cleavage of 103-Arg-|-Ser-104 and 124-Ile-|-Ile-125 bonds in Limulus clotting factor B to form activated factor B. Cleavage of -Pro-Arg-|-Xaa- bonds in synthetic substrates.</text>
        <dbReference type="EC" id="3.4.21.84"/>
    </reaction>
</comment>
<keyword evidence="13" id="KW-0964">Secreted</keyword>
<evidence type="ECO:0000256" key="10">
    <source>
        <dbReference type="ARBA" id="ARBA00024195"/>
    </source>
</evidence>
<reference evidence="16" key="1">
    <citation type="journal article" date="2023" name="G3 (Bethesda)">
        <title>Whole genome assemblies of Zophobas morio and Tenebrio molitor.</title>
        <authorList>
            <person name="Kaur S."/>
            <person name="Stinson S.A."/>
            <person name="diCenzo G.C."/>
        </authorList>
    </citation>
    <scope>NUCLEOTIDE SEQUENCE</scope>
    <source>
        <strain evidence="16">QUZm001</strain>
    </source>
</reference>
<dbReference type="EMBL" id="JALNTZ010000006">
    <property type="protein sequence ID" value="KAJ3647412.1"/>
    <property type="molecule type" value="Genomic_DNA"/>
</dbReference>
<dbReference type="InterPro" id="IPR051487">
    <property type="entry name" value="Ser/Thr_Proteases_Immune/Dev"/>
</dbReference>
<dbReference type="InterPro" id="IPR022700">
    <property type="entry name" value="CLIP"/>
</dbReference>
<dbReference type="InterPro" id="IPR018114">
    <property type="entry name" value="TRYPSIN_HIS"/>
</dbReference>
<evidence type="ECO:0000256" key="12">
    <source>
        <dbReference type="RuleBase" id="RU363034"/>
    </source>
</evidence>
<protein>
    <recommendedName>
        <fullName evidence="13">CLIP domain-containing serine protease</fullName>
        <ecNumber evidence="12">3.4.21.-</ecNumber>
    </recommendedName>
</protein>
<dbReference type="EC" id="3.4.21.-" evidence="12"/>
<name>A0AA38I451_9CUCU</name>
<dbReference type="GO" id="GO:0004252">
    <property type="term" value="F:serine-type endopeptidase activity"/>
    <property type="evidence" value="ECO:0007669"/>
    <property type="project" value="UniProtKB-UniRule"/>
</dbReference>
<dbReference type="GO" id="GO:0042381">
    <property type="term" value="P:hemolymph coagulation"/>
    <property type="evidence" value="ECO:0007669"/>
    <property type="project" value="UniProtKB-KW"/>
</dbReference>
<dbReference type="Pfam" id="PF12032">
    <property type="entry name" value="CLIP"/>
    <property type="match status" value="1"/>
</dbReference>
<dbReference type="GO" id="GO:0005576">
    <property type="term" value="C:extracellular region"/>
    <property type="evidence" value="ECO:0007669"/>
    <property type="project" value="UniProtKB-SubCell"/>
</dbReference>